<comment type="caution">
    <text evidence="1">The sequence shown here is derived from an EMBL/GenBank/DDBJ whole genome shotgun (WGS) entry which is preliminary data.</text>
</comment>
<reference evidence="1" key="1">
    <citation type="submission" date="2021-12" db="EMBL/GenBank/DDBJ databases">
        <title>Convergent genome expansion in fungi linked to evolution of root-endophyte symbiosis.</title>
        <authorList>
            <consortium name="DOE Joint Genome Institute"/>
            <person name="Ke Y.-H."/>
            <person name="Bonito G."/>
            <person name="Liao H.-L."/>
            <person name="Looney B."/>
            <person name="Rojas-Flechas A."/>
            <person name="Nash J."/>
            <person name="Hameed K."/>
            <person name="Schadt C."/>
            <person name="Martin F."/>
            <person name="Crous P.W."/>
            <person name="Miettinen O."/>
            <person name="Magnuson J.K."/>
            <person name="Labbe J."/>
            <person name="Jacobson D."/>
            <person name="Doktycz M.J."/>
            <person name="Veneault-Fourrey C."/>
            <person name="Kuo A."/>
            <person name="Mondo S."/>
            <person name="Calhoun S."/>
            <person name="Riley R."/>
            <person name="Ohm R."/>
            <person name="LaButti K."/>
            <person name="Andreopoulos B."/>
            <person name="Pangilinan J."/>
            <person name="Nolan M."/>
            <person name="Tritt A."/>
            <person name="Clum A."/>
            <person name="Lipzen A."/>
            <person name="Daum C."/>
            <person name="Barry K."/>
            <person name="Grigoriev I.V."/>
            <person name="Vilgalys R."/>
        </authorList>
    </citation>
    <scope>NUCLEOTIDE SEQUENCE</scope>
    <source>
        <strain evidence="1">PMI_201</strain>
    </source>
</reference>
<dbReference type="PANTHER" id="PTHR42052:SF1">
    <property type="entry name" value="ABM DOMAIN-CONTAINING PROTEIN"/>
    <property type="match status" value="1"/>
</dbReference>
<evidence type="ECO:0008006" key="3">
    <source>
        <dbReference type="Google" id="ProtNLM"/>
    </source>
</evidence>
<accession>A0AAD4KGJ4</accession>
<protein>
    <recommendedName>
        <fullName evidence="3">ABM domain-containing protein</fullName>
    </recommendedName>
</protein>
<dbReference type="Proteomes" id="UP001201262">
    <property type="component" value="Unassembled WGS sequence"/>
</dbReference>
<organism evidence="1 2">
    <name type="scientific">Talaromyces proteolyticus</name>
    <dbReference type="NCBI Taxonomy" id="1131652"/>
    <lineage>
        <taxon>Eukaryota</taxon>
        <taxon>Fungi</taxon>
        <taxon>Dikarya</taxon>
        <taxon>Ascomycota</taxon>
        <taxon>Pezizomycotina</taxon>
        <taxon>Eurotiomycetes</taxon>
        <taxon>Eurotiomycetidae</taxon>
        <taxon>Eurotiales</taxon>
        <taxon>Trichocomaceae</taxon>
        <taxon>Talaromyces</taxon>
        <taxon>Talaromyces sect. Bacilispori</taxon>
    </lineage>
</organism>
<proteinExistence type="predicted"/>
<keyword evidence="2" id="KW-1185">Reference proteome</keyword>
<gene>
    <name evidence="1" type="ORF">BGW36DRAFT_363945</name>
</gene>
<evidence type="ECO:0000313" key="1">
    <source>
        <dbReference type="EMBL" id="KAH8691619.1"/>
    </source>
</evidence>
<dbReference type="AlphaFoldDB" id="A0AAD4KGJ4"/>
<dbReference type="PANTHER" id="PTHR42052">
    <property type="entry name" value="ABM DOMAIN-CONTAINING PROTEIN"/>
    <property type="match status" value="1"/>
</dbReference>
<dbReference type="RefSeq" id="XP_046067711.1">
    <property type="nucleotide sequence ID" value="XM_046214506.1"/>
</dbReference>
<name>A0AAD4KGJ4_9EURO</name>
<dbReference type="Gene3D" id="3.30.70.100">
    <property type="match status" value="2"/>
</dbReference>
<dbReference type="GeneID" id="70244793"/>
<evidence type="ECO:0000313" key="2">
    <source>
        <dbReference type="Proteomes" id="UP001201262"/>
    </source>
</evidence>
<dbReference type="EMBL" id="JAJTJA010000012">
    <property type="protein sequence ID" value="KAH8691619.1"/>
    <property type="molecule type" value="Genomic_DNA"/>
</dbReference>
<sequence>MAVTELALLHLKNNDAITAASNSAVLSKLRTAIAAQASHAKYPVYLFSQVEDLSYIYILGGWSSIAAHVNDWIPSASNQEAMASLADAVDVVWLQHLELDPKTAKIPLDAPIIAIGRYFISNSNKVGYEKTFSETRQHLEAYSAPRSLDGGWRLDIEEAGKEEFVLFSGWTAVEDHFKFAESEGFKEFGRIKDFMEGAEIKHVTLCESA</sequence>